<evidence type="ECO:0000313" key="3">
    <source>
        <dbReference type="Proteomes" id="UP001596956"/>
    </source>
</evidence>
<evidence type="ECO:0000313" key="2">
    <source>
        <dbReference type="EMBL" id="MFD0802166.1"/>
    </source>
</evidence>
<reference evidence="3" key="1">
    <citation type="journal article" date="2019" name="Int. J. Syst. Evol. Microbiol.">
        <title>The Global Catalogue of Microorganisms (GCM) 10K type strain sequencing project: providing services to taxonomists for standard genome sequencing and annotation.</title>
        <authorList>
            <consortium name="The Broad Institute Genomics Platform"/>
            <consortium name="The Broad Institute Genome Sequencing Center for Infectious Disease"/>
            <person name="Wu L."/>
            <person name="Ma J."/>
        </authorList>
    </citation>
    <scope>NUCLEOTIDE SEQUENCE [LARGE SCALE GENOMIC DNA]</scope>
    <source>
        <strain evidence="3">CCUG 63369</strain>
    </source>
</reference>
<evidence type="ECO:0000259" key="1">
    <source>
        <dbReference type="Pfam" id="PF21806"/>
    </source>
</evidence>
<keyword evidence="3" id="KW-1185">Reference proteome</keyword>
<protein>
    <submittedName>
        <fullName evidence="2">DUF6879 family protein</fullName>
    </submittedName>
</protein>
<dbReference type="Proteomes" id="UP001596956">
    <property type="component" value="Unassembled WGS sequence"/>
</dbReference>
<name>A0ABW3BFP8_9ACTN</name>
<dbReference type="InterPro" id="IPR049244">
    <property type="entry name" value="DUF6879"/>
</dbReference>
<dbReference type="EMBL" id="JBHTHR010000389">
    <property type="protein sequence ID" value="MFD0802166.1"/>
    <property type="molecule type" value="Genomic_DNA"/>
</dbReference>
<dbReference type="Pfam" id="PF21806">
    <property type="entry name" value="DUF6879"/>
    <property type="match status" value="1"/>
</dbReference>
<sequence>MGSARSARPRRCRSAARSEVYGTRALYQVRYDGVWTPIGAKRVDDPELVAGAAAAIAELWERSEPFSDYFDREIAPLPPPKVDRGGRK</sequence>
<feature type="domain" description="DUF6879" evidence="1">
    <location>
        <begin position="21"/>
        <end position="70"/>
    </location>
</feature>
<organism evidence="2 3">
    <name type="scientific">Streptomonospora algeriensis</name>
    <dbReference type="NCBI Taxonomy" id="995084"/>
    <lineage>
        <taxon>Bacteria</taxon>
        <taxon>Bacillati</taxon>
        <taxon>Actinomycetota</taxon>
        <taxon>Actinomycetes</taxon>
        <taxon>Streptosporangiales</taxon>
        <taxon>Nocardiopsidaceae</taxon>
        <taxon>Streptomonospora</taxon>
    </lineage>
</organism>
<accession>A0ABW3BFP8</accession>
<gene>
    <name evidence="2" type="ORF">ACFQZU_12700</name>
</gene>
<proteinExistence type="predicted"/>
<comment type="caution">
    <text evidence="2">The sequence shown here is derived from an EMBL/GenBank/DDBJ whole genome shotgun (WGS) entry which is preliminary data.</text>
</comment>